<evidence type="ECO:0000313" key="5">
    <source>
        <dbReference type="EMBL" id="OFE11912.1"/>
    </source>
</evidence>
<evidence type="ECO:0000256" key="2">
    <source>
        <dbReference type="ARBA" id="ARBA00023015"/>
    </source>
</evidence>
<dbReference type="EMBL" id="MASR01000001">
    <property type="protein sequence ID" value="OFE11912.1"/>
    <property type="molecule type" value="Genomic_DNA"/>
</dbReference>
<accession>A0A1E8CHS5</accession>
<keyword evidence="6" id="KW-1185">Reference proteome</keyword>
<proteinExistence type="inferred from homology"/>
<comment type="caution">
    <text evidence="5">The sequence shown here is derived from an EMBL/GenBank/DDBJ whole genome shotgun (WGS) entry which is preliminary data.</text>
</comment>
<name>A0A1E8CHS5_9GAMM</name>
<evidence type="ECO:0000256" key="3">
    <source>
        <dbReference type="ARBA" id="ARBA00023125"/>
    </source>
</evidence>
<dbReference type="PIRSF" id="PIRSF019455">
    <property type="entry name" value="CopR_AtkY"/>
    <property type="match status" value="1"/>
</dbReference>
<dbReference type="STRING" id="1524254.PHACT_01115"/>
<dbReference type="SUPFAM" id="SSF46785">
    <property type="entry name" value="Winged helix' DNA-binding domain"/>
    <property type="match status" value="1"/>
</dbReference>
<dbReference type="AlphaFoldDB" id="A0A1E8CHS5"/>
<dbReference type="Gene3D" id="1.10.10.10">
    <property type="entry name" value="Winged helix-like DNA-binding domain superfamily/Winged helix DNA-binding domain"/>
    <property type="match status" value="1"/>
</dbReference>
<dbReference type="Proteomes" id="UP000175669">
    <property type="component" value="Unassembled WGS sequence"/>
</dbReference>
<keyword evidence="4" id="KW-0804">Transcription</keyword>
<comment type="similarity">
    <text evidence="1">Belongs to the BlaI transcriptional regulatory family.</text>
</comment>
<dbReference type="InterPro" id="IPR036390">
    <property type="entry name" value="WH_DNA-bd_sf"/>
</dbReference>
<reference evidence="6" key="1">
    <citation type="submission" date="2016-07" db="EMBL/GenBank/DDBJ databases">
        <authorList>
            <person name="Florea S."/>
            <person name="Webb J.S."/>
            <person name="Jaromczyk J."/>
            <person name="Schardl C.L."/>
        </authorList>
    </citation>
    <scope>NUCLEOTIDE SEQUENCE [LARGE SCALE GENOMIC DNA]</scope>
    <source>
        <strain evidence="6">KCTC 42131</strain>
    </source>
</reference>
<evidence type="ECO:0000256" key="4">
    <source>
        <dbReference type="ARBA" id="ARBA00023163"/>
    </source>
</evidence>
<keyword evidence="3" id="KW-0238">DNA-binding</keyword>
<sequence>MARPDQLSRRERQIMDILYRLGKASAKDVMQNMEDAPSYSSVRTLLGKLVEKGHVDHRESGLKYVYFPLVAHEKASRSALGNVVKTFFEDSPYLAVNSLLDMSINDLSDEELNQLKTMIQTRKQQKNK</sequence>
<evidence type="ECO:0000256" key="1">
    <source>
        <dbReference type="ARBA" id="ARBA00011046"/>
    </source>
</evidence>
<keyword evidence="2" id="KW-0805">Transcription regulation</keyword>
<evidence type="ECO:0000313" key="6">
    <source>
        <dbReference type="Proteomes" id="UP000175669"/>
    </source>
</evidence>
<protein>
    <submittedName>
        <fullName evidence="5">CopY family transcriptional regulator</fullName>
    </submittedName>
</protein>
<dbReference type="Pfam" id="PF03965">
    <property type="entry name" value="Penicillinase_R"/>
    <property type="match status" value="1"/>
</dbReference>
<dbReference type="InterPro" id="IPR005650">
    <property type="entry name" value="BlaI_family"/>
</dbReference>
<dbReference type="GO" id="GO:0045892">
    <property type="term" value="P:negative regulation of DNA-templated transcription"/>
    <property type="evidence" value="ECO:0007669"/>
    <property type="project" value="InterPro"/>
</dbReference>
<organism evidence="5 6">
    <name type="scientific">Pseudohongiella acticola</name>
    <dbReference type="NCBI Taxonomy" id="1524254"/>
    <lineage>
        <taxon>Bacteria</taxon>
        <taxon>Pseudomonadati</taxon>
        <taxon>Pseudomonadota</taxon>
        <taxon>Gammaproteobacteria</taxon>
        <taxon>Pseudomonadales</taxon>
        <taxon>Pseudohongiellaceae</taxon>
        <taxon>Pseudohongiella</taxon>
    </lineage>
</organism>
<dbReference type="RefSeq" id="WP_070115537.1">
    <property type="nucleotide sequence ID" value="NZ_CAXATG010000002.1"/>
</dbReference>
<dbReference type="InterPro" id="IPR036388">
    <property type="entry name" value="WH-like_DNA-bd_sf"/>
</dbReference>
<gene>
    <name evidence="5" type="ORF">PHACT_01115</name>
</gene>
<dbReference type="GO" id="GO:0003677">
    <property type="term" value="F:DNA binding"/>
    <property type="evidence" value="ECO:0007669"/>
    <property type="project" value="UniProtKB-KW"/>
</dbReference>
<dbReference type="OrthoDB" id="279010at2"/>